<organism evidence="1 2">
    <name type="scientific">Panthera pardus</name>
    <name type="common">Leopard</name>
    <name type="synonym">Felis pardus</name>
    <dbReference type="NCBI Taxonomy" id="9691"/>
    <lineage>
        <taxon>Eukaryota</taxon>
        <taxon>Metazoa</taxon>
        <taxon>Chordata</taxon>
        <taxon>Craniata</taxon>
        <taxon>Vertebrata</taxon>
        <taxon>Euteleostomi</taxon>
        <taxon>Mammalia</taxon>
        <taxon>Eutheria</taxon>
        <taxon>Laurasiatheria</taxon>
        <taxon>Carnivora</taxon>
        <taxon>Feliformia</taxon>
        <taxon>Felidae</taxon>
        <taxon>Pantherinae</taxon>
        <taxon>Panthera</taxon>
    </lineage>
</organism>
<evidence type="ECO:0000313" key="2">
    <source>
        <dbReference type="RefSeq" id="XP_053760125.1"/>
    </source>
</evidence>
<accession>A0A9W2VNF4</accession>
<proteinExistence type="predicted"/>
<dbReference type="AlphaFoldDB" id="A0A9W2VNF4"/>
<dbReference type="RefSeq" id="XP_053760125.1">
    <property type="nucleotide sequence ID" value="XM_053904150.1"/>
</dbReference>
<keyword evidence="1" id="KW-1185">Reference proteome</keyword>
<dbReference type="GeneID" id="109260488"/>
<gene>
    <name evidence="2" type="primary">LOC109260488</name>
</gene>
<reference evidence="2" key="1">
    <citation type="submission" date="2025-08" db="UniProtKB">
        <authorList>
            <consortium name="RefSeq"/>
        </authorList>
    </citation>
    <scope>IDENTIFICATION</scope>
    <source>
        <tissue evidence="2">Whole blood</tissue>
    </source>
</reference>
<name>A0A9W2VNF4_PANPR</name>
<sequence>MRQLILINDSQMIQVVAQQQQMSSLPLKPYPKTRSEQITQRGLANYPPSTTSTANTMCGSYYGNSYGGCGYGGCGYGGCGYGGCGYGGCGYGGCGYGGCGYGGCGHGGLGCGYGSWYGCGFRRLGCGYGSCYGCGYGYRSHSLHGCGSGCGY</sequence>
<protein>
    <submittedName>
        <fullName evidence="2">Keratin-associated protein 6-3-like</fullName>
    </submittedName>
</protein>
<dbReference type="Proteomes" id="UP001165780">
    <property type="component" value="Unplaced"/>
</dbReference>
<evidence type="ECO:0000313" key="1">
    <source>
        <dbReference type="Proteomes" id="UP001165780"/>
    </source>
</evidence>